<evidence type="ECO:0000313" key="2">
    <source>
        <dbReference type="Proteomes" id="UP000199470"/>
    </source>
</evidence>
<dbReference type="AlphaFoldDB" id="A0A1I4Q6K2"/>
<organism evidence="1 2">
    <name type="scientific">Rugamonas rubra</name>
    <dbReference type="NCBI Taxonomy" id="758825"/>
    <lineage>
        <taxon>Bacteria</taxon>
        <taxon>Pseudomonadati</taxon>
        <taxon>Pseudomonadota</taxon>
        <taxon>Betaproteobacteria</taxon>
        <taxon>Burkholderiales</taxon>
        <taxon>Oxalobacteraceae</taxon>
        <taxon>Telluria group</taxon>
        <taxon>Rugamonas</taxon>
    </lineage>
</organism>
<dbReference type="Proteomes" id="UP000199470">
    <property type="component" value="Unassembled WGS sequence"/>
</dbReference>
<reference evidence="1 2" key="1">
    <citation type="submission" date="2016-10" db="EMBL/GenBank/DDBJ databases">
        <authorList>
            <person name="de Groot N.N."/>
        </authorList>
    </citation>
    <scope>NUCLEOTIDE SEQUENCE [LARGE SCALE GENOMIC DNA]</scope>
    <source>
        <strain evidence="1 2">ATCC 43154</strain>
    </source>
</reference>
<gene>
    <name evidence="1" type="ORF">SAMN02982985_03761</name>
</gene>
<dbReference type="EMBL" id="FOTW01000018">
    <property type="protein sequence ID" value="SFM35260.1"/>
    <property type="molecule type" value="Genomic_DNA"/>
</dbReference>
<proteinExistence type="predicted"/>
<evidence type="ECO:0000313" key="1">
    <source>
        <dbReference type="EMBL" id="SFM35260.1"/>
    </source>
</evidence>
<keyword evidence="2" id="KW-1185">Reference proteome</keyword>
<protein>
    <submittedName>
        <fullName evidence="1">Uncharacterized protein</fullName>
    </submittedName>
</protein>
<name>A0A1I4Q6K2_9BURK</name>
<sequence length="59" mass="6679">MHGRYPTTLAELAVPVPGALRLPPHVLRYRSDASGYRLSFSDWLVQHEASESRPFEANK</sequence>
<accession>A0A1I4Q6K2</accession>